<dbReference type="PROSITE" id="PS51257">
    <property type="entry name" value="PROKAR_LIPOPROTEIN"/>
    <property type="match status" value="1"/>
</dbReference>
<name>A0A382C3U0_9ZZZZ</name>
<gene>
    <name evidence="1" type="ORF">METZ01_LOCUS173373</name>
</gene>
<feature type="non-terminal residue" evidence="1">
    <location>
        <position position="91"/>
    </location>
</feature>
<dbReference type="EMBL" id="UINC01032598">
    <property type="protein sequence ID" value="SVB20519.1"/>
    <property type="molecule type" value="Genomic_DNA"/>
</dbReference>
<sequence length="91" mass="10240">MKRNIMLKYRNFMMLSWILILFVAGCSSIDKAESLFKQGDKEAALEMAISLLDDDDAKIRLRSVKLIGKIGEKRGGVALLEHLNDTDAKVQ</sequence>
<protein>
    <recommendedName>
        <fullName evidence="2">HEAT repeat domain-containing protein</fullName>
    </recommendedName>
</protein>
<evidence type="ECO:0000313" key="1">
    <source>
        <dbReference type="EMBL" id="SVB20519.1"/>
    </source>
</evidence>
<dbReference type="Gene3D" id="1.25.10.10">
    <property type="entry name" value="Leucine-rich Repeat Variant"/>
    <property type="match status" value="1"/>
</dbReference>
<dbReference type="SUPFAM" id="SSF48371">
    <property type="entry name" value="ARM repeat"/>
    <property type="match status" value="1"/>
</dbReference>
<proteinExistence type="predicted"/>
<reference evidence="1" key="1">
    <citation type="submission" date="2018-05" db="EMBL/GenBank/DDBJ databases">
        <authorList>
            <person name="Lanie J.A."/>
            <person name="Ng W.-L."/>
            <person name="Kazmierczak K.M."/>
            <person name="Andrzejewski T.M."/>
            <person name="Davidsen T.M."/>
            <person name="Wayne K.J."/>
            <person name="Tettelin H."/>
            <person name="Glass J.I."/>
            <person name="Rusch D."/>
            <person name="Podicherti R."/>
            <person name="Tsui H.-C.T."/>
            <person name="Winkler M.E."/>
        </authorList>
    </citation>
    <scope>NUCLEOTIDE SEQUENCE</scope>
</reference>
<organism evidence="1">
    <name type="scientific">marine metagenome</name>
    <dbReference type="NCBI Taxonomy" id="408172"/>
    <lineage>
        <taxon>unclassified sequences</taxon>
        <taxon>metagenomes</taxon>
        <taxon>ecological metagenomes</taxon>
    </lineage>
</organism>
<dbReference type="AlphaFoldDB" id="A0A382C3U0"/>
<evidence type="ECO:0008006" key="2">
    <source>
        <dbReference type="Google" id="ProtNLM"/>
    </source>
</evidence>
<accession>A0A382C3U0</accession>
<dbReference type="InterPro" id="IPR011989">
    <property type="entry name" value="ARM-like"/>
</dbReference>
<dbReference type="InterPro" id="IPR016024">
    <property type="entry name" value="ARM-type_fold"/>
</dbReference>